<evidence type="ECO:0000313" key="1">
    <source>
        <dbReference type="EMBL" id="MBX66817.1"/>
    </source>
</evidence>
<protein>
    <submittedName>
        <fullName evidence="1">Uncharacterized protein</fullName>
    </submittedName>
</protein>
<sequence>MDSWVVKYGLSCQSLGEYDSVVKMWLFLSVESVALFADVVRVFRLDEGSVSIVLLIISTLQTNSNNIN</sequence>
<organism evidence="1">
    <name type="scientific">Rhizophora mucronata</name>
    <name type="common">Asiatic mangrove</name>
    <dbReference type="NCBI Taxonomy" id="61149"/>
    <lineage>
        <taxon>Eukaryota</taxon>
        <taxon>Viridiplantae</taxon>
        <taxon>Streptophyta</taxon>
        <taxon>Embryophyta</taxon>
        <taxon>Tracheophyta</taxon>
        <taxon>Spermatophyta</taxon>
        <taxon>Magnoliopsida</taxon>
        <taxon>eudicotyledons</taxon>
        <taxon>Gunneridae</taxon>
        <taxon>Pentapetalae</taxon>
        <taxon>rosids</taxon>
        <taxon>fabids</taxon>
        <taxon>Malpighiales</taxon>
        <taxon>Rhizophoraceae</taxon>
        <taxon>Rhizophora</taxon>
    </lineage>
</organism>
<name>A0A2P2QIR7_RHIMU</name>
<accession>A0A2P2QIR7</accession>
<dbReference type="AlphaFoldDB" id="A0A2P2QIR7"/>
<proteinExistence type="predicted"/>
<reference evidence="1" key="1">
    <citation type="submission" date="2018-02" db="EMBL/GenBank/DDBJ databases">
        <title>Rhizophora mucronata_Transcriptome.</title>
        <authorList>
            <person name="Meera S.P."/>
            <person name="Sreeshan A."/>
            <person name="Augustine A."/>
        </authorList>
    </citation>
    <scope>NUCLEOTIDE SEQUENCE</scope>
    <source>
        <tissue evidence="1">Leaf</tissue>
    </source>
</reference>
<dbReference type="EMBL" id="GGEC01086333">
    <property type="protein sequence ID" value="MBX66817.1"/>
    <property type="molecule type" value="Transcribed_RNA"/>
</dbReference>